<dbReference type="GO" id="GO:0016020">
    <property type="term" value="C:membrane"/>
    <property type="evidence" value="ECO:0007669"/>
    <property type="project" value="InterPro"/>
</dbReference>
<dbReference type="RefSeq" id="WP_128833649.1">
    <property type="nucleotide sequence ID" value="NZ_AP014612.1"/>
</dbReference>
<keyword evidence="3" id="KW-1185">Reference proteome</keyword>
<reference evidence="2 3" key="1">
    <citation type="journal article" date="2016" name="Microbiol. Immunol.">
        <title>Complete genome sequence of Streptococcus troglodytae TKU31 isolated from the oral cavity of a chimpanzee (Pan troglodytes).</title>
        <authorList>
            <person name="Okamoto M."/>
            <person name="Naito M."/>
            <person name="Miyanohara M."/>
            <person name="Imai S."/>
            <person name="Nomura Y."/>
            <person name="Saito W."/>
            <person name="Momoi Y."/>
            <person name="Takada K."/>
            <person name="Miyabe-Nishiwaki T."/>
            <person name="Tomonaga M."/>
            <person name="Hanada N."/>
        </authorList>
    </citation>
    <scope>NUCLEOTIDE SEQUENCE [LARGE SCALE GENOMIC DNA]</scope>
    <source>
        <strain evidence="3">TKU 31</strain>
    </source>
</reference>
<dbReference type="EMBL" id="AP014612">
    <property type="protein sequence ID" value="BAQ24824.1"/>
    <property type="molecule type" value="Genomic_DNA"/>
</dbReference>
<keyword evidence="1" id="KW-1133">Transmembrane helix</keyword>
<organism evidence="2 3">
    <name type="scientific">Streptococcus troglodytae</name>
    <dbReference type="NCBI Taxonomy" id="1111760"/>
    <lineage>
        <taxon>Bacteria</taxon>
        <taxon>Bacillati</taxon>
        <taxon>Bacillota</taxon>
        <taxon>Bacilli</taxon>
        <taxon>Lactobacillales</taxon>
        <taxon>Streptococcaceae</taxon>
        <taxon>Streptococcus</taxon>
    </lineage>
</organism>
<dbReference type="InterPro" id="IPR003425">
    <property type="entry name" value="CCB3/YggT"/>
</dbReference>
<gene>
    <name evidence="2" type="primary">ylmG</name>
    <name evidence="2" type="ORF">SRT_15630</name>
</gene>
<dbReference type="AlphaFoldDB" id="A0A1L7LKU0"/>
<accession>A0A1L7LKU0</accession>
<dbReference type="Proteomes" id="UP000217758">
    <property type="component" value="Chromosome"/>
</dbReference>
<keyword evidence="1" id="KW-0472">Membrane</keyword>
<proteinExistence type="predicted"/>
<evidence type="ECO:0000256" key="1">
    <source>
        <dbReference type="SAM" id="Phobius"/>
    </source>
</evidence>
<name>A0A1L7LKU0_9STRE</name>
<evidence type="ECO:0000313" key="2">
    <source>
        <dbReference type="EMBL" id="BAQ24824.1"/>
    </source>
</evidence>
<feature type="transmembrane region" description="Helical" evidence="1">
    <location>
        <begin position="7"/>
        <end position="30"/>
    </location>
</feature>
<dbReference type="KEGG" id="strg:SRT_15630"/>
<evidence type="ECO:0000313" key="3">
    <source>
        <dbReference type="Proteomes" id="UP000217758"/>
    </source>
</evidence>
<sequence length="86" mass="10152">MVMAYVVLILARVVDIYSFLLVIYALLSWFPNAYDNWLGKRLVDIVEPIVKPFKRFNFQFAGLDFTIIVILLLLQLLKRFLFLLLI</sequence>
<keyword evidence="1" id="KW-0812">Transmembrane</keyword>
<dbReference type="Pfam" id="PF02325">
    <property type="entry name" value="CCB3_YggT"/>
    <property type="match status" value="1"/>
</dbReference>
<protein>
    <submittedName>
        <fullName evidence="2">YlmG protein</fullName>
    </submittedName>
</protein>
<feature type="transmembrane region" description="Helical" evidence="1">
    <location>
        <begin position="58"/>
        <end position="77"/>
    </location>
</feature>